<dbReference type="InterPro" id="IPR050469">
    <property type="entry name" value="Diguanylate_Cyclase"/>
</dbReference>
<dbReference type="AlphaFoldDB" id="E0S4E8"/>
<keyword evidence="1" id="KW-0472">Membrane</keyword>
<dbReference type="Proteomes" id="UP000001299">
    <property type="component" value="Plasmid pCY360"/>
</dbReference>
<dbReference type="Pfam" id="PF00990">
    <property type="entry name" value="GGDEF"/>
    <property type="match status" value="1"/>
</dbReference>
<keyword evidence="1" id="KW-1133">Transmembrane helix</keyword>
<proteinExistence type="predicted"/>
<keyword evidence="3" id="KW-0614">Plasmid</keyword>
<dbReference type="SUPFAM" id="SSF55073">
    <property type="entry name" value="Nucleotide cyclase"/>
    <property type="match status" value="1"/>
</dbReference>
<feature type="transmembrane region" description="Helical" evidence="1">
    <location>
        <begin position="15"/>
        <end position="36"/>
    </location>
</feature>
<dbReference type="CDD" id="cd01949">
    <property type="entry name" value="GGDEF"/>
    <property type="match status" value="1"/>
</dbReference>
<organism evidence="3 4">
    <name type="scientific">Butyrivibrio proteoclasticus (strain ATCC 51982 / DSM 14932 / B316)</name>
    <name type="common">Clostridium proteoclasticum</name>
    <dbReference type="NCBI Taxonomy" id="515622"/>
    <lineage>
        <taxon>Bacteria</taxon>
        <taxon>Bacillati</taxon>
        <taxon>Bacillota</taxon>
        <taxon>Clostridia</taxon>
        <taxon>Lachnospirales</taxon>
        <taxon>Lachnospiraceae</taxon>
        <taxon>Butyrivibrio</taxon>
    </lineage>
</organism>
<gene>
    <name evidence="3" type="ordered locus">bpr_II343</name>
</gene>
<dbReference type="InterPro" id="IPR029787">
    <property type="entry name" value="Nucleotide_cyclase"/>
</dbReference>
<evidence type="ECO:0000313" key="3">
    <source>
        <dbReference type="EMBL" id="ADL36280.1"/>
    </source>
</evidence>
<dbReference type="PROSITE" id="PS50887">
    <property type="entry name" value="GGDEF"/>
    <property type="match status" value="1"/>
</dbReference>
<reference evidence="3 4" key="1">
    <citation type="journal article" date="2010" name="PLoS ONE">
        <title>The glycobiome of the rumen bacterium Butyrivibrio proteoclasticus B316(T) highlights adaptation to a polysaccharide-rich environment.</title>
        <authorList>
            <person name="Kelly W.J."/>
            <person name="Leahy S.C."/>
            <person name="Altermann E."/>
            <person name="Yeoman C.J."/>
            <person name="Dunne J.C."/>
            <person name="Kong Z."/>
            <person name="Pacheco D.M."/>
            <person name="Li D."/>
            <person name="Noel S.J."/>
            <person name="Moon C.D."/>
            <person name="Cookson A.L."/>
            <person name="Attwood G.T."/>
        </authorList>
    </citation>
    <scope>NUCLEOTIDE SEQUENCE [LARGE SCALE GENOMIC DNA]</scope>
    <source>
        <strain evidence="4">ATCC 51982 / DSM 14932 / B316</strain>
        <plasmid evidence="4">Plasmid pCY360</plasmid>
    </source>
</reference>
<evidence type="ECO:0000256" key="1">
    <source>
        <dbReference type="SAM" id="Phobius"/>
    </source>
</evidence>
<dbReference type="EMBL" id="CP001812">
    <property type="protein sequence ID" value="ADL36280.1"/>
    <property type="molecule type" value="Genomic_DNA"/>
</dbReference>
<dbReference type="KEGG" id="bpb:bpr_II343"/>
<feature type="transmembrane region" description="Helical" evidence="1">
    <location>
        <begin position="125"/>
        <end position="147"/>
    </location>
</feature>
<feature type="domain" description="GGDEF" evidence="2">
    <location>
        <begin position="223"/>
        <end position="350"/>
    </location>
</feature>
<dbReference type="PANTHER" id="PTHR45138:SF9">
    <property type="entry name" value="DIGUANYLATE CYCLASE DGCM-RELATED"/>
    <property type="match status" value="1"/>
</dbReference>
<dbReference type="NCBIfam" id="TIGR00254">
    <property type="entry name" value="GGDEF"/>
    <property type="match status" value="1"/>
</dbReference>
<accession>E0S4E8</accession>
<keyword evidence="1" id="KW-0812">Transmembrane</keyword>
<feature type="transmembrane region" description="Helical" evidence="1">
    <location>
        <begin position="88"/>
        <end position="118"/>
    </location>
</feature>
<dbReference type="InterPro" id="IPR043128">
    <property type="entry name" value="Rev_trsase/Diguanyl_cyclase"/>
</dbReference>
<dbReference type="HOGENOM" id="CLU_791502_0_0_9"/>
<feature type="transmembrane region" description="Helical" evidence="1">
    <location>
        <begin position="153"/>
        <end position="170"/>
    </location>
</feature>
<dbReference type="PANTHER" id="PTHR45138">
    <property type="entry name" value="REGULATORY COMPONENTS OF SENSORY TRANSDUCTION SYSTEM"/>
    <property type="match status" value="1"/>
</dbReference>
<geneLocation type="plasmid" evidence="3 4">
    <name>pCY360</name>
</geneLocation>
<dbReference type="SMART" id="SM00267">
    <property type="entry name" value="GGDEF"/>
    <property type="match status" value="1"/>
</dbReference>
<feature type="transmembrane region" description="Helical" evidence="1">
    <location>
        <begin position="48"/>
        <end position="68"/>
    </location>
</feature>
<dbReference type="RefSeq" id="WP_013282929.1">
    <property type="nucleotide sequence ID" value="NC_014389.1"/>
</dbReference>
<name>E0S4E8_BUTPB</name>
<dbReference type="Gene3D" id="3.30.70.270">
    <property type="match status" value="1"/>
</dbReference>
<evidence type="ECO:0000313" key="4">
    <source>
        <dbReference type="Proteomes" id="UP000001299"/>
    </source>
</evidence>
<protein>
    <submittedName>
        <fullName evidence="3">GGDEF domain-containing protein</fullName>
    </submittedName>
</protein>
<dbReference type="GO" id="GO:0052621">
    <property type="term" value="F:diguanylate cyclase activity"/>
    <property type="evidence" value="ECO:0007669"/>
    <property type="project" value="TreeGrafter"/>
</dbReference>
<dbReference type="InterPro" id="IPR000160">
    <property type="entry name" value="GGDEF_dom"/>
</dbReference>
<evidence type="ECO:0000259" key="2">
    <source>
        <dbReference type="PROSITE" id="PS50887"/>
    </source>
</evidence>
<sequence length="350" mass="39563">MEINYTKLSKAYLHIVRWYCALGIGFSILAFCDALITKLLCVPEIFRYSNLLLPGICVILLILCMIRTTTKEPGAGAKEFEKLFNAFIFVWALPIMFLWNFPGIQLLAVAGLFIAVLLDDKRSLLFFLLTGALCANGVLAFLTASLIPFATDIIAVMVMIFSYGLLRNIARYQNKLKLSGKEAKERSNFYKQELHFDNLTGVYSRGWLMSNGSEKMKHIAGVRRLAVAMIDIDHFKSVNDTYGHDGGDEVLKRLGKILKTVQSANTIVGRYGGEEFTLIFDNQENEKEILEGLLSEFRKQSFDFTDEHFTFSGGLYIVNSPMTLDEALKKADENLYYSKEHGRNQITESC</sequence>
<keyword evidence="4" id="KW-1185">Reference proteome</keyword>